<organism evidence="3 4">
    <name type="scientific">Dichanthelium oligosanthes</name>
    <dbReference type="NCBI Taxonomy" id="888268"/>
    <lineage>
        <taxon>Eukaryota</taxon>
        <taxon>Viridiplantae</taxon>
        <taxon>Streptophyta</taxon>
        <taxon>Embryophyta</taxon>
        <taxon>Tracheophyta</taxon>
        <taxon>Spermatophyta</taxon>
        <taxon>Magnoliopsida</taxon>
        <taxon>Liliopsida</taxon>
        <taxon>Poales</taxon>
        <taxon>Poaceae</taxon>
        <taxon>PACMAD clade</taxon>
        <taxon>Panicoideae</taxon>
        <taxon>Panicodae</taxon>
        <taxon>Paniceae</taxon>
        <taxon>Dichantheliinae</taxon>
        <taxon>Dichanthelium</taxon>
    </lineage>
</organism>
<reference evidence="3 4" key="1">
    <citation type="submission" date="2016-09" db="EMBL/GenBank/DDBJ databases">
        <title>The draft genome of Dichanthelium oligosanthes: A C3 panicoid grass species.</title>
        <authorList>
            <person name="Studer A.J."/>
            <person name="Schnable J.C."/>
            <person name="Brutnell T.P."/>
        </authorList>
    </citation>
    <scope>NUCLEOTIDE SEQUENCE [LARGE SCALE GENOMIC DNA]</scope>
    <source>
        <strain evidence="4">cv. Kellogg 1175</strain>
        <tissue evidence="3">Leaf</tissue>
    </source>
</reference>
<evidence type="ECO:0000313" key="3">
    <source>
        <dbReference type="EMBL" id="OEL21361.1"/>
    </source>
</evidence>
<proteinExistence type="predicted"/>
<keyword evidence="4" id="KW-1185">Reference proteome</keyword>
<dbReference type="Proteomes" id="UP000095767">
    <property type="component" value="Unassembled WGS sequence"/>
</dbReference>
<dbReference type="InterPro" id="IPR013785">
    <property type="entry name" value="Aldolase_TIM"/>
</dbReference>
<dbReference type="GO" id="GO:0005975">
    <property type="term" value="P:carbohydrate metabolic process"/>
    <property type="evidence" value="ECO:0007669"/>
    <property type="project" value="InterPro"/>
</dbReference>
<dbReference type="STRING" id="888268.A0A1E5V8B4"/>
<comment type="caution">
    <text evidence="3">The sequence shown here is derived from an EMBL/GenBank/DDBJ whole genome shotgun (WGS) entry which is preliminary data.</text>
</comment>
<accession>A0A1E5V8B4</accession>
<dbReference type="InterPro" id="IPR002241">
    <property type="entry name" value="Glyco_hydro_27"/>
</dbReference>
<sequence length="85" mass="9455">MTIEHHMLGLVDGMAPLMTGCDTHSMSKDTKEILGNQNVIAVNQDDLGVQGYKVQKDRDQEVITGKLEHMLGTMSLVFYNQQSCD</sequence>
<evidence type="ECO:0000256" key="2">
    <source>
        <dbReference type="ARBA" id="ARBA00023295"/>
    </source>
</evidence>
<dbReference type="GO" id="GO:0004553">
    <property type="term" value="F:hydrolase activity, hydrolyzing O-glycosyl compounds"/>
    <property type="evidence" value="ECO:0007669"/>
    <property type="project" value="InterPro"/>
</dbReference>
<keyword evidence="1" id="KW-0378">Hydrolase</keyword>
<dbReference type="OrthoDB" id="5795902at2759"/>
<gene>
    <name evidence="3" type="ORF">BAE44_0017621</name>
</gene>
<dbReference type="EMBL" id="LWDX02048103">
    <property type="protein sequence ID" value="OEL21361.1"/>
    <property type="molecule type" value="Genomic_DNA"/>
</dbReference>
<evidence type="ECO:0000313" key="4">
    <source>
        <dbReference type="Proteomes" id="UP000095767"/>
    </source>
</evidence>
<dbReference type="GO" id="GO:0009505">
    <property type="term" value="C:plant-type cell wall"/>
    <property type="evidence" value="ECO:0007669"/>
    <property type="project" value="TreeGrafter"/>
</dbReference>
<keyword evidence="2" id="KW-0326">Glycosidase</keyword>
<protein>
    <submittedName>
        <fullName evidence="3">Uncharacterized protein</fullName>
    </submittedName>
</protein>
<dbReference type="PANTHER" id="PTHR11452:SF33">
    <property type="entry name" value="ALPHA-GALACTOSIDASE 2"/>
    <property type="match status" value="1"/>
</dbReference>
<name>A0A1E5V8B4_9POAL</name>
<dbReference type="PANTHER" id="PTHR11452">
    <property type="entry name" value="ALPHA-GALACTOSIDASE/ALPHA-N-ACETYLGALACTOSAMINIDASE"/>
    <property type="match status" value="1"/>
</dbReference>
<dbReference type="Gene3D" id="3.20.20.70">
    <property type="entry name" value="Aldolase class I"/>
    <property type="match status" value="1"/>
</dbReference>
<evidence type="ECO:0000256" key="1">
    <source>
        <dbReference type="ARBA" id="ARBA00022801"/>
    </source>
</evidence>
<dbReference type="AlphaFoldDB" id="A0A1E5V8B4"/>